<sequence>MDRRPKVALLIESSRAYGRGLLRGISNYLKERGHWSIYLEERNLADTLPEELLAWKPDGIIARVEHPVLADFIRESGIPTVDMFAKYDMPAVPSFDDDDSSICSVAAEHLLARGFRQFGYCGFPGVHFSQNRLRHFTAFFREQDIEVSCYSSESHEQALTATAELHALEDTSSIIQWLNDLPKPIGILACNDTRAQQLLRICADLEIAVPEEVAVIGIDNDDVICELCNPPLTSVEPDTKRIGYYAAETLDKMMRGESVSDGLTVVPPLGVVPRHSTDITVGGDAITSEALDYLHKYAFTGESIELICDRLGISRSTMERRIRSLLGRSPKAEVDRLRILQSKELLLRTDFSVDVIAHKVGYEHPSSFHRAFRGAEGQTPQQFRQNRKCT</sequence>
<dbReference type="GO" id="GO:0000976">
    <property type="term" value="F:transcription cis-regulatory region binding"/>
    <property type="evidence" value="ECO:0007669"/>
    <property type="project" value="TreeGrafter"/>
</dbReference>
<evidence type="ECO:0000256" key="3">
    <source>
        <dbReference type="ARBA" id="ARBA00023163"/>
    </source>
</evidence>
<dbReference type="Proteomes" id="UP000319976">
    <property type="component" value="Chromosome"/>
</dbReference>
<dbReference type="Pfam" id="PF13377">
    <property type="entry name" value="Peripla_BP_3"/>
    <property type="match status" value="1"/>
</dbReference>
<dbReference type="InterPro" id="IPR054031">
    <property type="entry name" value="XylR_PBP1"/>
</dbReference>
<reference evidence="5 6" key="1">
    <citation type="submission" date="2019-02" db="EMBL/GenBank/DDBJ databases">
        <title>Deep-cultivation of Planctomycetes and their phenomic and genomic characterization uncovers novel biology.</title>
        <authorList>
            <person name="Wiegand S."/>
            <person name="Jogler M."/>
            <person name="Boedeker C."/>
            <person name="Pinto D."/>
            <person name="Vollmers J."/>
            <person name="Rivas-Marin E."/>
            <person name="Kohn T."/>
            <person name="Peeters S.H."/>
            <person name="Heuer A."/>
            <person name="Rast P."/>
            <person name="Oberbeckmann S."/>
            <person name="Bunk B."/>
            <person name="Jeske O."/>
            <person name="Meyerdierks A."/>
            <person name="Storesund J.E."/>
            <person name="Kallscheuer N."/>
            <person name="Luecker S."/>
            <person name="Lage O.M."/>
            <person name="Pohl T."/>
            <person name="Merkel B.J."/>
            <person name="Hornburger P."/>
            <person name="Mueller R.-W."/>
            <person name="Bruemmer F."/>
            <person name="Labrenz M."/>
            <person name="Spormann A.M."/>
            <person name="Op den Camp H."/>
            <person name="Overmann J."/>
            <person name="Amann R."/>
            <person name="Jetten M.S.M."/>
            <person name="Mascher T."/>
            <person name="Medema M.H."/>
            <person name="Devos D.P."/>
            <person name="Kaster A.-K."/>
            <person name="Ovreas L."/>
            <person name="Rohde M."/>
            <person name="Galperin M.Y."/>
            <person name="Jogler C."/>
        </authorList>
    </citation>
    <scope>NUCLEOTIDE SEQUENCE [LARGE SCALE GENOMIC DNA]</scope>
    <source>
        <strain evidence="5 6">V22</strain>
    </source>
</reference>
<evidence type="ECO:0000256" key="1">
    <source>
        <dbReference type="ARBA" id="ARBA00023015"/>
    </source>
</evidence>
<accession>A0A517T949</accession>
<dbReference type="Pfam" id="PF22177">
    <property type="entry name" value="PBP1_XylR"/>
    <property type="match status" value="1"/>
</dbReference>
<evidence type="ECO:0000256" key="2">
    <source>
        <dbReference type="ARBA" id="ARBA00023125"/>
    </source>
</evidence>
<dbReference type="InterPro" id="IPR028082">
    <property type="entry name" value="Peripla_BP_I"/>
</dbReference>
<evidence type="ECO:0000313" key="6">
    <source>
        <dbReference type="Proteomes" id="UP000319976"/>
    </source>
</evidence>
<dbReference type="CDD" id="cd01543">
    <property type="entry name" value="PBP1_XylR"/>
    <property type="match status" value="1"/>
</dbReference>
<evidence type="ECO:0000313" key="5">
    <source>
        <dbReference type="EMBL" id="QDT64887.1"/>
    </source>
</evidence>
<dbReference type="RefSeq" id="WP_145262427.1">
    <property type="nucleotide sequence ID" value="NZ_CP036316.1"/>
</dbReference>
<dbReference type="PANTHER" id="PTHR30146:SF24">
    <property type="entry name" value="XYLOSE OPERON REGULATORY PROTEIN"/>
    <property type="match status" value="1"/>
</dbReference>
<dbReference type="PANTHER" id="PTHR30146">
    <property type="entry name" value="LACI-RELATED TRANSCRIPTIONAL REPRESSOR"/>
    <property type="match status" value="1"/>
</dbReference>
<feature type="domain" description="HTH araC/xylS-type" evidence="4">
    <location>
        <begin position="288"/>
        <end position="386"/>
    </location>
</feature>
<dbReference type="Gene3D" id="1.10.10.60">
    <property type="entry name" value="Homeodomain-like"/>
    <property type="match status" value="1"/>
</dbReference>
<dbReference type="AlphaFoldDB" id="A0A517T949"/>
<dbReference type="Pfam" id="PF12833">
    <property type="entry name" value="HTH_18"/>
    <property type="match status" value="1"/>
</dbReference>
<dbReference type="Gene3D" id="3.40.50.2300">
    <property type="match status" value="2"/>
</dbReference>
<dbReference type="KEGG" id="chya:V22_21300"/>
<dbReference type="OrthoDB" id="9795616at2"/>
<keyword evidence="2" id="KW-0238">DNA-binding</keyword>
<dbReference type="InterPro" id="IPR046335">
    <property type="entry name" value="LacI/GalR-like_sensor"/>
</dbReference>
<name>A0A517T949_9PLAN</name>
<keyword evidence="3" id="KW-0804">Transcription</keyword>
<dbReference type="PROSITE" id="PS01124">
    <property type="entry name" value="HTH_ARAC_FAMILY_2"/>
    <property type="match status" value="1"/>
</dbReference>
<evidence type="ECO:0000259" key="4">
    <source>
        <dbReference type="PROSITE" id="PS01124"/>
    </source>
</evidence>
<keyword evidence="1" id="KW-0805">Transcription regulation</keyword>
<dbReference type="EMBL" id="CP036316">
    <property type="protein sequence ID" value="QDT64887.1"/>
    <property type="molecule type" value="Genomic_DNA"/>
</dbReference>
<dbReference type="InterPro" id="IPR009057">
    <property type="entry name" value="Homeodomain-like_sf"/>
</dbReference>
<dbReference type="SUPFAM" id="SSF53822">
    <property type="entry name" value="Periplasmic binding protein-like I"/>
    <property type="match status" value="1"/>
</dbReference>
<dbReference type="SMART" id="SM00342">
    <property type="entry name" value="HTH_ARAC"/>
    <property type="match status" value="1"/>
</dbReference>
<dbReference type="GO" id="GO:0003700">
    <property type="term" value="F:DNA-binding transcription factor activity"/>
    <property type="evidence" value="ECO:0007669"/>
    <property type="project" value="InterPro"/>
</dbReference>
<keyword evidence="6" id="KW-1185">Reference proteome</keyword>
<proteinExistence type="predicted"/>
<organism evidence="5 6">
    <name type="scientific">Calycomorphotria hydatis</name>
    <dbReference type="NCBI Taxonomy" id="2528027"/>
    <lineage>
        <taxon>Bacteria</taxon>
        <taxon>Pseudomonadati</taxon>
        <taxon>Planctomycetota</taxon>
        <taxon>Planctomycetia</taxon>
        <taxon>Planctomycetales</taxon>
        <taxon>Planctomycetaceae</taxon>
        <taxon>Calycomorphotria</taxon>
    </lineage>
</organism>
<dbReference type="InterPro" id="IPR018060">
    <property type="entry name" value="HTH_AraC"/>
</dbReference>
<gene>
    <name evidence="5" type="primary">xylR_4</name>
    <name evidence="5" type="ORF">V22_21300</name>
</gene>
<dbReference type="SUPFAM" id="SSF46689">
    <property type="entry name" value="Homeodomain-like"/>
    <property type="match status" value="1"/>
</dbReference>
<protein>
    <submittedName>
        <fullName evidence="5">Xylose operon regulatory protein</fullName>
    </submittedName>
</protein>